<dbReference type="Proteomes" id="UP000759131">
    <property type="component" value="Unassembled WGS sequence"/>
</dbReference>
<protein>
    <submittedName>
        <fullName evidence="1">Uncharacterized protein</fullName>
    </submittedName>
</protein>
<dbReference type="OrthoDB" id="2012278at2759"/>
<dbReference type="GO" id="GO:0005829">
    <property type="term" value="C:cytosol"/>
    <property type="evidence" value="ECO:0007669"/>
    <property type="project" value="TreeGrafter"/>
</dbReference>
<reference evidence="1" key="1">
    <citation type="submission" date="2020-11" db="EMBL/GenBank/DDBJ databases">
        <authorList>
            <person name="Tran Van P."/>
        </authorList>
    </citation>
    <scope>NUCLEOTIDE SEQUENCE</scope>
</reference>
<name>A0A7R9LYZ1_9ACAR</name>
<dbReference type="EMBL" id="OC901155">
    <property type="protein sequence ID" value="CAD7649225.1"/>
    <property type="molecule type" value="Genomic_DNA"/>
</dbReference>
<gene>
    <name evidence="1" type="ORF">OSB1V03_LOCUS22291</name>
</gene>
<proteinExistence type="predicted"/>
<feature type="non-terminal residue" evidence="1">
    <location>
        <position position="1"/>
    </location>
</feature>
<dbReference type="EMBL" id="CAJPIZ010046580">
    <property type="protein sequence ID" value="CAG2122345.1"/>
    <property type="molecule type" value="Genomic_DNA"/>
</dbReference>
<dbReference type="InterPro" id="IPR039868">
    <property type="entry name" value="ARMD3-like"/>
</dbReference>
<evidence type="ECO:0000313" key="2">
    <source>
        <dbReference type="Proteomes" id="UP000759131"/>
    </source>
</evidence>
<accession>A0A7R9LYZ1</accession>
<dbReference type="PANTHER" id="PTHR13608">
    <property type="entry name" value="ARMADILLO-LIKE HELICAL DOMAIN-CONTAINING PROTEIN 3"/>
    <property type="match status" value="1"/>
</dbReference>
<dbReference type="AlphaFoldDB" id="A0A7R9LYZ1"/>
<sequence length="62" mass="7224">MSKLLQSRKTLKEKVVQIYEALIEGKEPFSENNNFWNEFFLLKANGNALELELKSITNIHTI</sequence>
<dbReference type="PANTHER" id="PTHR13608:SF3">
    <property type="entry name" value="ARMADILLO-LIKE HELICAL DOMAIN-CONTAINING PROTEIN 3"/>
    <property type="match status" value="1"/>
</dbReference>
<organism evidence="1">
    <name type="scientific">Medioppia subpectinata</name>
    <dbReference type="NCBI Taxonomy" id="1979941"/>
    <lineage>
        <taxon>Eukaryota</taxon>
        <taxon>Metazoa</taxon>
        <taxon>Ecdysozoa</taxon>
        <taxon>Arthropoda</taxon>
        <taxon>Chelicerata</taxon>
        <taxon>Arachnida</taxon>
        <taxon>Acari</taxon>
        <taxon>Acariformes</taxon>
        <taxon>Sarcoptiformes</taxon>
        <taxon>Oribatida</taxon>
        <taxon>Brachypylina</taxon>
        <taxon>Oppioidea</taxon>
        <taxon>Oppiidae</taxon>
        <taxon>Medioppia</taxon>
    </lineage>
</organism>
<evidence type="ECO:0000313" key="1">
    <source>
        <dbReference type="EMBL" id="CAD7649225.1"/>
    </source>
</evidence>
<keyword evidence="2" id="KW-1185">Reference proteome</keyword>